<evidence type="ECO:0000256" key="2">
    <source>
        <dbReference type="ARBA" id="ARBA00009152"/>
    </source>
</evidence>
<dbReference type="PANTHER" id="PTHR21039">
    <property type="entry name" value="HISTIDINOL PHOSPHATASE-RELATED"/>
    <property type="match status" value="1"/>
</dbReference>
<dbReference type="Gene3D" id="3.20.20.140">
    <property type="entry name" value="Metal-dependent hydrolases"/>
    <property type="match status" value="1"/>
</dbReference>
<comment type="pathway">
    <text evidence="1 8">Amino-acid biosynthesis; L-histidine biosynthesis; L-histidine from 5-phospho-alpha-D-ribose 1-diphosphate: step 8/9.</text>
</comment>
<keyword evidence="11" id="KW-1185">Reference proteome</keyword>
<evidence type="ECO:0000259" key="9">
    <source>
        <dbReference type="Pfam" id="PF02811"/>
    </source>
</evidence>
<comment type="similarity">
    <text evidence="2 8">Belongs to the PHP hydrolase family. HisK subfamily.</text>
</comment>
<dbReference type="GO" id="GO:0004401">
    <property type="term" value="F:histidinol-phosphatase activity"/>
    <property type="evidence" value="ECO:0007669"/>
    <property type="project" value="UniProtKB-UniRule"/>
</dbReference>
<dbReference type="InterPro" id="IPR016195">
    <property type="entry name" value="Pol/histidinol_Pase-like"/>
</dbReference>
<evidence type="ECO:0000256" key="4">
    <source>
        <dbReference type="ARBA" id="ARBA00022605"/>
    </source>
</evidence>
<dbReference type="RefSeq" id="WP_188375456.1">
    <property type="nucleotide sequence ID" value="NZ_BMEL01000001.1"/>
</dbReference>
<dbReference type="NCBIfam" id="NF005996">
    <property type="entry name" value="PRK08123.1"/>
    <property type="match status" value="1"/>
</dbReference>
<feature type="domain" description="PHP" evidence="9">
    <location>
        <begin position="3"/>
        <end position="212"/>
    </location>
</feature>
<evidence type="ECO:0000313" key="10">
    <source>
        <dbReference type="EMBL" id="GGF06036.1"/>
    </source>
</evidence>
<dbReference type="SUPFAM" id="SSF89550">
    <property type="entry name" value="PHP domain-like"/>
    <property type="match status" value="1"/>
</dbReference>
<keyword evidence="6 8" id="KW-0368">Histidine biosynthesis</keyword>
<dbReference type="Proteomes" id="UP000660110">
    <property type="component" value="Unassembled WGS sequence"/>
</dbReference>
<dbReference type="EMBL" id="BMEL01000001">
    <property type="protein sequence ID" value="GGF06036.1"/>
    <property type="molecule type" value="Genomic_DNA"/>
</dbReference>
<keyword evidence="5 8" id="KW-0378">Hydrolase</keyword>
<name>A0A917EUE3_HALAA</name>
<dbReference type="EC" id="3.1.3.15" evidence="3 8"/>
<accession>A0A917EUE3</accession>
<protein>
    <recommendedName>
        <fullName evidence="3 8">Histidinol-phosphatase</fullName>
        <shortName evidence="8">HolPase</shortName>
        <ecNumber evidence="3 8">3.1.3.15</ecNumber>
    </recommendedName>
</protein>
<gene>
    <name evidence="10" type="primary">hisK</name>
    <name evidence="10" type="ORF">GCM10010954_00450</name>
</gene>
<dbReference type="GO" id="GO:0000105">
    <property type="term" value="P:L-histidine biosynthetic process"/>
    <property type="evidence" value="ECO:0007669"/>
    <property type="project" value="UniProtKB-UniRule"/>
</dbReference>
<evidence type="ECO:0000313" key="11">
    <source>
        <dbReference type="Proteomes" id="UP000660110"/>
    </source>
</evidence>
<evidence type="ECO:0000256" key="1">
    <source>
        <dbReference type="ARBA" id="ARBA00004970"/>
    </source>
</evidence>
<reference evidence="10" key="2">
    <citation type="submission" date="2020-09" db="EMBL/GenBank/DDBJ databases">
        <authorList>
            <person name="Sun Q."/>
            <person name="Zhou Y."/>
        </authorList>
    </citation>
    <scope>NUCLEOTIDE SEQUENCE</scope>
    <source>
        <strain evidence="10">CGMCC 1.12153</strain>
    </source>
</reference>
<keyword evidence="4 8" id="KW-0028">Amino-acid biosynthesis</keyword>
<evidence type="ECO:0000256" key="8">
    <source>
        <dbReference type="RuleBase" id="RU366003"/>
    </source>
</evidence>
<proteinExistence type="inferred from homology"/>
<comment type="caution">
    <text evidence="10">The sequence shown here is derived from an EMBL/GenBank/DDBJ whole genome shotgun (WGS) entry which is preliminary data.</text>
</comment>
<dbReference type="PANTHER" id="PTHR21039:SF0">
    <property type="entry name" value="HISTIDINOL-PHOSPHATASE"/>
    <property type="match status" value="1"/>
</dbReference>
<dbReference type="CDD" id="cd12110">
    <property type="entry name" value="PHP_HisPPase_Hisj_like"/>
    <property type="match status" value="1"/>
</dbReference>
<organism evidence="10 11">
    <name type="scientific">Halobacillus andaensis</name>
    <dbReference type="NCBI Taxonomy" id="1176239"/>
    <lineage>
        <taxon>Bacteria</taxon>
        <taxon>Bacillati</taxon>
        <taxon>Bacillota</taxon>
        <taxon>Bacilli</taxon>
        <taxon>Bacillales</taxon>
        <taxon>Bacillaceae</taxon>
        <taxon>Halobacillus</taxon>
    </lineage>
</organism>
<evidence type="ECO:0000256" key="5">
    <source>
        <dbReference type="ARBA" id="ARBA00022801"/>
    </source>
</evidence>
<sequence length="267" mass="30414">MNDGHIHTPYCPHGSEQPLEAYVKRAITLGYSSMTFTEHAPLPPSFIDPVPNQDSAMRLNDVEDYIQTIHHLKKAYESDIDIRLGFEIDYIKGYEDEIRSFLNEYGPYIDDSILSVHFLKAGGQWYCIDYNPEMFKEAVDASGSIEELYHLYYQTMEQSVLADLGTYKPNRIGHMTLIKKFQLLYDPPENWHQLASLFLDTVKKQGMSLDYNGAGAKKSYCLESYPPLSIATLASSKNILLVYGSDAHHPDQLKQGFSELNQSLIVK</sequence>
<evidence type="ECO:0000256" key="3">
    <source>
        <dbReference type="ARBA" id="ARBA00013085"/>
    </source>
</evidence>
<dbReference type="NCBIfam" id="TIGR01856">
    <property type="entry name" value="hisJ_fam"/>
    <property type="match status" value="1"/>
</dbReference>
<reference evidence="10" key="1">
    <citation type="journal article" date="2014" name="Int. J. Syst. Evol. Microbiol.">
        <title>Complete genome sequence of Corynebacterium casei LMG S-19264T (=DSM 44701T), isolated from a smear-ripened cheese.</title>
        <authorList>
            <consortium name="US DOE Joint Genome Institute (JGI-PGF)"/>
            <person name="Walter F."/>
            <person name="Albersmeier A."/>
            <person name="Kalinowski J."/>
            <person name="Ruckert C."/>
        </authorList>
    </citation>
    <scope>NUCLEOTIDE SEQUENCE</scope>
    <source>
        <strain evidence="10">CGMCC 1.12153</strain>
    </source>
</reference>
<evidence type="ECO:0000256" key="7">
    <source>
        <dbReference type="ARBA" id="ARBA00049158"/>
    </source>
</evidence>
<dbReference type="AlphaFoldDB" id="A0A917EUE3"/>
<dbReference type="InterPro" id="IPR004013">
    <property type="entry name" value="PHP_dom"/>
</dbReference>
<comment type="catalytic activity">
    <reaction evidence="7 8">
        <text>L-histidinol phosphate + H2O = L-histidinol + phosphate</text>
        <dbReference type="Rhea" id="RHEA:14465"/>
        <dbReference type="ChEBI" id="CHEBI:15377"/>
        <dbReference type="ChEBI" id="CHEBI:43474"/>
        <dbReference type="ChEBI" id="CHEBI:57699"/>
        <dbReference type="ChEBI" id="CHEBI:57980"/>
        <dbReference type="EC" id="3.1.3.15"/>
    </reaction>
</comment>
<dbReference type="Pfam" id="PF02811">
    <property type="entry name" value="PHP"/>
    <property type="match status" value="1"/>
</dbReference>
<evidence type="ECO:0000256" key="6">
    <source>
        <dbReference type="ARBA" id="ARBA00023102"/>
    </source>
</evidence>
<dbReference type="GO" id="GO:0005737">
    <property type="term" value="C:cytoplasm"/>
    <property type="evidence" value="ECO:0007669"/>
    <property type="project" value="TreeGrafter"/>
</dbReference>
<dbReference type="InterPro" id="IPR010140">
    <property type="entry name" value="Histidinol_P_phosphatase_HisJ"/>
</dbReference>